<keyword evidence="2" id="KW-0813">Transport</keyword>
<reference evidence="9 10" key="1">
    <citation type="submission" date="2020-01" db="EMBL/GenBank/DDBJ databases">
        <title>Vast differences in strain-level diversity in the gut microbiota of two closely related honey bee species.</title>
        <authorList>
            <person name="Ellegaard K.M."/>
            <person name="Suenami S."/>
            <person name="Miyazaki R."/>
            <person name="Engel P."/>
        </authorList>
    </citation>
    <scope>NUCLEOTIDE SEQUENCE [LARGE SCALE GENOMIC DNA]</scope>
    <source>
        <strain evidence="9 10">ESL0416</strain>
    </source>
</reference>
<proteinExistence type="predicted"/>
<evidence type="ECO:0000256" key="5">
    <source>
        <dbReference type="ARBA" id="ARBA00022679"/>
    </source>
</evidence>
<name>A0ABX8W7E2_9LACO</name>
<evidence type="ECO:0000313" key="9">
    <source>
        <dbReference type="EMBL" id="QYN53423.1"/>
    </source>
</evidence>
<organism evidence="9 10">
    <name type="scientific">Lactobacillus panisapium</name>
    <dbReference type="NCBI Taxonomy" id="2012495"/>
    <lineage>
        <taxon>Bacteria</taxon>
        <taxon>Bacillati</taxon>
        <taxon>Bacillota</taxon>
        <taxon>Bacilli</taxon>
        <taxon>Lactobacillales</taxon>
        <taxon>Lactobacillaceae</taxon>
        <taxon>Lactobacillus</taxon>
    </lineage>
</organism>
<keyword evidence="4 9" id="KW-0762">Sugar transport</keyword>
<keyword evidence="5" id="KW-0808">Transferase</keyword>
<evidence type="ECO:0000256" key="7">
    <source>
        <dbReference type="ARBA" id="ARBA00022777"/>
    </source>
</evidence>
<dbReference type="SUPFAM" id="SSF53062">
    <property type="entry name" value="PTS system fructose IIA component-like"/>
    <property type="match status" value="1"/>
</dbReference>
<dbReference type="InterPro" id="IPR051471">
    <property type="entry name" value="Bacterial_PTS_sugar_comp"/>
</dbReference>
<comment type="subcellular location">
    <subcellularLocation>
        <location evidence="1">Cytoplasm</location>
    </subcellularLocation>
</comment>
<keyword evidence="6" id="KW-0598">Phosphotransferase system</keyword>
<evidence type="ECO:0000256" key="6">
    <source>
        <dbReference type="ARBA" id="ARBA00022683"/>
    </source>
</evidence>
<dbReference type="PANTHER" id="PTHR33799">
    <property type="entry name" value="PTS PERMEASE-RELATED-RELATED"/>
    <property type="match status" value="1"/>
</dbReference>
<gene>
    <name evidence="9" type="ORF">GYM71_08340</name>
</gene>
<dbReference type="PANTHER" id="PTHR33799:SF1">
    <property type="entry name" value="PTS SYSTEM MANNOSE-SPECIFIC EIIAB COMPONENT-RELATED"/>
    <property type="match status" value="1"/>
</dbReference>
<keyword evidence="7" id="KW-0418">Kinase</keyword>
<evidence type="ECO:0000256" key="1">
    <source>
        <dbReference type="ARBA" id="ARBA00004496"/>
    </source>
</evidence>
<evidence type="ECO:0000256" key="2">
    <source>
        <dbReference type="ARBA" id="ARBA00022448"/>
    </source>
</evidence>
<dbReference type="Proteomes" id="UP000826550">
    <property type="component" value="Chromosome"/>
</dbReference>
<evidence type="ECO:0000256" key="4">
    <source>
        <dbReference type="ARBA" id="ARBA00022597"/>
    </source>
</evidence>
<protein>
    <submittedName>
        <fullName evidence="9">PTS sugar transporter subunit IIA</fullName>
    </submittedName>
</protein>
<evidence type="ECO:0000313" key="10">
    <source>
        <dbReference type="Proteomes" id="UP000826550"/>
    </source>
</evidence>
<evidence type="ECO:0000256" key="3">
    <source>
        <dbReference type="ARBA" id="ARBA00022490"/>
    </source>
</evidence>
<keyword evidence="3" id="KW-0963">Cytoplasm</keyword>
<dbReference type="Pfam" id="PF03610">
    <property type="entry name" value="EIIA-man"/>
    <property type="match status" value="1"/>
</dbReference>
<sequence length="136" mass="15059">MFNIIIATHGQLAEEFLNVLQSLFGHLNQIEALGLKDQGVVSFGNKVDQLLATTANQSVLVLCDLAGGTPFNEFAKRSNKYSSDFFLFGGVSLPVLIEALNLRMQNQSLDQVVEKLQQLTPLTMFKAQDRKNAEDE</sequence>
<evidence type="ECO:0000259" key="8">
    <source>
        <dbReference type="PROSITE" id="PS51096"/>
    </source>
</evidence>
<dbReference type="InterPro" id="IPR036662">
    <property type="entry name" value="PTS_EIIA_man-typ_sf"/>
</dbReference>
<dbReference type="EMBL" id="CP048268">
    <property type="protein sequence ID" value="QYN53423.1"/>
    <property type="molecule type" value="Genomic_DNA"/>
</dbReference>
<keyword evidence="10" id="KW-1185">Reference proteome</keyword>
<accession>A0ABX8W7E2</accession>
<dbReference type="PROSITE" id="PS51096">
    <property type="entry name" value="PTS_EIIA_TYPE_4"/>
    <property type="match status" value="1"/>
</dbReference>
<dbReference type="InterPro" id="IPR033887">
    <property type="entry name" value="PTS_IIA_man"/>
</dbReference>
<dbReference type="RefSeq" id="WP_220220118.1">
    <property type="nucleotide sequence ID" value="NZ_CP048268.1"/>
</dbReference>
<dbReference type="Gene3D" id="3.40.50.510">
    <property type="entry name" value="Phosphotransferase system, mannose-type IIA component"/>
    <property type="match status" value="1"/>
</dbReference>
<feature type="domain" description="PTS EIIA type-4" evidence="8">
    <location>
        <begin position="1"/>
        <end position="136"/>
    </location>
</feature>
<dbReference type="InterPro" id="IPR004701">
    <property type="entry name" value="PTS_EIIA_man-typ"/>
</dbReference>
<dbReference type="CDD" id="cd00006">
    <property type="entry name" value="PTS_IIA_man"/>
    <property type="match status" value="1"/>
</dbReference>